<dbReference type="InterPro" id="IPR011990">
    <property type="entry name" value="TPR-like_helical_dom_sf"/>
</dbReference>
<dbReference type="Gene3D" id="1.25.40.10">
    <property type="entry name" value="Tetratricopeptide repeat domain"/>
    <property type="match status" value="1"/>
</dbReference>
<accession>A0ABQ5N490</accession>
<reference evidence="1 2" key="1">
    <citation type="journal article" date="2024" name="Int. J. Syst. Evol. Microbiol.">
        <title>Clostridium omnivorum sp. nov., isolated from anoxic soil under the treatment of reductive soil disinfestation.</title>
        <authorList>
            <person name="Ueki A."/>
            <person name="Tonouchi A."/>
            <person name="Kaku N."/>
            <person name="Honma S."/>
            <person name="Ueki K."/>
        </authorList>
    </citation>
    <scope>NUCLEOTIDE SEQUENCE [LARGE SCALE GENOMIC DNA]</scope>
    <source>
        <strain evidence="1 2">E14</strain>
    </source>
</reference>
<comment type="caution">
    <text evidence="1">The sequence shown here is derived from an EMBL/GenBank/DDBJ whole genome shotgun (WGS) entry which is preliminary data.</text>
</comment>
<name>A0ABQ5N490_9CLOT</name>
<organism evidence="1 2">
    <name type="scientific">Clostridium omnivorum</name>
    <dbReference type="NCBI Taxonomy" id="1604902"/>
    <lineage>
        <taxon>Bacteria</taxon>
        <taxon>Bacillati</taxon>
        <taxon>Bacillota</taxon>
        <taxon>Clostridia</taxon>
        <taxon>Eubacteriales</taxon>
        <taxon>Clostridiaceae</taxon>
        <taxon>Clostridium</taxon>
    </lineage>
</organism>
<proteinExistence type="predicted"/>
<evidence type="ECO:0000313" key="2">
    <source>
        <dbReference type="Proteomes" id="UP001208567"/>
    </source>
</evidence>
<dbReference type="Proteomes" id="UP001208567">
    <property type="component" value="Unassembled WGS sequence"/>
</dbReference>
<evidence type="ECO:0008006" key="3">
    <source>
        <dbReference type="Google" id="ProtNLM"/>
    </source>
</evidence>
<dbReference type="RefSeq" id="WP_264849323.1">
    <property type="nucleotide sequence ID" value="NZ_BRXR01000001.1"/>
</dbReference>
<evidence type="ECO:0000313" key="1">
    <source>
        <dbReference type="EMBL" id="GLC30057.1"/>
    </source>
</evidence>
<protein>
    <recommendedName>
        <fullName evidence="3">Tetratricopeptide repeat protein</fullName>
    </recommendedName>
</protein>
<sequence length="157" mass="18602">MRSVIVISGCIIVIASFIYKKSYKPKTKNDYMKVLEMHLVGKRWKRAIDLALEILDKFTLDTEEMITVLFTISNSYYKLKEYELAVNYYEKTFEKLFSYEKKFHYAEGLVWTIDCLIKLGRNTDAKSLYNKIVNEIEDKKEIKRLNIFAKNNNLIAE</sequence>
<gene>
    <name evidence="1" type="ORF">bsdE14_14670</name>
</gene>
<keyword evidence="2" id="KW-1185">Reference proteome</keyword>
<dbReference type="SUPFAM" id="SSF48452">
    <property type="entry name" value="TPR-like"/>
    <property type="match status" value="1"/>
</dbReference>
<dbReference type="EMBL" id="BRXR01000001">
    <property type="protein sequence ID" value="GLC30057.1"/>
    <property type="molecule type" value="Genomic_DNA"/>
</dbReference>